<dbReference type="InterPro" id="IPR007922">
    <property type="entry name" value="DciA-like"/>
</dbReference>
<accession>A0A7C5IY84</accession>
<dbReference type="Proteomes" id="UP000886100">
    <property type="component" value="Unassembled WGS sequence"/>
</dbReference>
<protein>
    <submittedName>
        <fullName evidence="1">DUF721 domain-containing protein</fullName>
    </submittedName>
</protein>
<reference evidence="1" key="1">
    <citation type="journal article" date="2020" name="mSystems">
        <title>Genome- and Community-Level Interaction Insights into Carbon Utilization and Element Cycling Functions of Hydrothermarchaeota in Hydrothermal Sediment.</title>
        <authorList>
            <person name="Zhou Z."/>
            <person name="Liu Y."/>
            <person name="Xu W."/>
            <person name="Pan J."/>
            <person name="Luo Z.H."/>
            <person name="Li M."/>
        </authorList>
    </citation>
    <scope>NUCLEOTIDE SEQUENCE [LARGE SCALE GENOMIC DNA]</scope>
    <source>
        <strain evidence="1">HyVt-535</strain>
    </source>
</reference>
<evidence type="ECO:0000313" key="1">
    <source>
        <dbReference type="EMBL" id="HHH12695.1"/>
    </source>
</evidence>
<gene>
    <name evidence="1" type="ORF">ENJ98_00500</name>
</gene>
<dbReference type="Pfam" id="PF05258">
    <property type="entry name" value="DciA"/>
    <property type="match status" value="1"/>
</dbReference>
<proteinExistence type="predicted"/>
<dbReference type="EMBL" id="DROM01000033">
    <property type="protein sequence ID" value="HHH12695.1"/>
    <property type="molecule type" value="Genomic_DNA"/>
</dbReference>
<dbReference type="AlphaFoldDB" id="A0A7C5IY84"/>
<sequence>MKFPENQNLLTRKPDKVSHLLENSRHLDHLVRMLARQQALLAEIRSQLPGPLATHCLHARIRGRELILHVDSPAWHSRLRFHAPALLKGLRAQAPRLDRVSVRVLAPEGRTPRNRVRRTTGQRHILPEAIEDEELRALLKR</sequence>
<name>A0A7C5IY84_9GAMM</name>
<organism evidence="1">
    <name type="scientific">Thiolapillus brandeum</name>
    <dbReference type="NCBI Taxonomy" id="1076588"/>
    <lineage>
        <taxon>Bacteria</taxon>
        <taxon>Pseudomonadati</taxon>
        <taxon>Pseudomonadota</taxon>
        <taxon>Gammaproteobacteria</taxon>
        <taxon>Chromatiales</taxon>
        <taxon>Sedimenticolaceae</taxon>
        <taxon>Thiolapillus</taxon>
    </lineage>
</organism>
<comment type="caution">
    <text evidence="1">The sequence shown here is derived from an EMBL/GenBank/DDBJ whole genome shotgun (WGS) entry which is preliminary data.</text>
</comment>